<dbReference type="OrthoDB" id="9802388at2"/>
<feature type="transmembrane region" description="Helical" evidence="1">
    <location>
        <begin position="61"/>
        <end position="81"/>
    </location>
</feature>
<evidence type="ECO:0000313" key="3">
    <source>
        <dbReference type="Proteomes" id="UP000232223"/>
    </source>
</evidence>
<reference evidence="2 3" key="1">
    <citation type="submission" date="2017-11" db="EMBL/GenBank/DDBJ databases">
        <title>Genome sequence of Mesoplasma tabanidae BARC 857 (ATCC 49584).</title>
        <authorList>
            <person name="Lo W.-S."/>
            <person name="Kuo C.-H."/>
        </authorList>
    </citation>
    <scope>NUCLEOTIDE SEQUENCE [LARGE SCALE GENOMIC DNA]</scope>
    <source>
        <strain evidence="2 3">BARC 857</strain>
    </source>
</reference>
<keyword evidence="1" id="KW-0812">Transmembrane</keyword>
<dbReference type="EMBL" id="CP024969">
    <property type="protein sequence ID" value="ATZ21739.1"/>
    <property type="molecule type" value="Genomic_DNA"/>
</dbReference>
<sequence>MNLLAKTDLPGILQKTNPMAAIGFCFLVVIPSIAILIFAILGNKKEEGSCSKKIKTYRYILLGVTVAFIIAGIGMIIAYSVSTKEFYFSSKWVEEQRTYFHNLGVTLPENVYDWPQFKLPDFVTADNQEKFKAIIQSIEYAIKNNYVLA</sequence>
<organism evidence="2 3">
    <name type="scientific">Mesoplasma tabanidae</name>
    <dbReference type="NCBI Taxonomy" id="219745"/>
    <lineage>
        <taxon>Bacteria</taxon>
        <taxon>Bacillati</taxon>
        <taxon>Mycoplasmatota</taxon>
        <taxon>Mollicutes</taxon>
        <taxon>Entomoplasmatales</taxon>
        <taxon>Entomoplasmataceae</taxon>
        <taxon>Mesoplasma</taxon>
    </lineage>
</organism>
<dbReference type="RefSeq" id="WP_100679661.1">
    <property type="nucleotide sequence ID" value="NZ_CP024969.1"/>
</dbReference>
<dbReference type="KEGG" id="mtab:MTABA_v1c05450"/>
<dbReference type="AlphaFoldDB" id="A0A2K8P4S0"/>
<name>A0A2K8P4S0_9MOLU</name>
<feature type="transmembrane region" description="Helical" evidence="1">
    <location>
        <begin position="20"/>
        <end position="41"/>
    </location>
</feature>
<keyword evidence="1" id="KW-0472">Membrane</keyword>
<keyword evidence="1" id="KW-1133">Transmembrane helix</keyword>
<protein>
    <submittedName>
        <fullName evidence="2">Uncharacterized protein</fullName>
    </submittedName>
</protein>
<proteinExistence type="predicted"/>
<gene>
    <name evidence="2" type="ORF">MTABA_v1c05450</name>
</gene>
<dbReference type="Proteomes" id="UP000232223">
    <property type="component" value="Chromosome"/>
</dbReference>
<evidence type="ECO:0000313" key="2">
    <source>
        <dbReference type="EMBL" id="ATZ21739.1"/>
    </source>
</evidence>
<accession>A0A2K8P4S0</accession>
<evidence type="ECO:0000256" key="1">
    <source>
        <dbReference type="SAM" id="Phobius"/>
    </source>
</evidence>
<keyword evidence="3" id="KW-1185">Reference proteome</keyword>